<proteinExistence type="inferred from homology"/>
<evidence type="ECO:0000256" key="7">
    <source>
        <dbReference type="ARBA" id="ARBA00022840"/>
    </source>
</evidence>
<evidence type="ECO:0000256" key="4">
    <source>
        <dbReference type="ARBA" id="ARBA00022695"/>
    </source>
</evidence>
<evidence type="ECO:0000256" key="8">
    <source>
        <dbReference type="ARBA" id="ARBA00022842"/>
    </source>
</evidence>
<dbReference type="GO" id="GO:0046872">
    <property type="term" value="F:metal ion binding"/>
    <property type="evidence" value="ECO:0007669"/>
    <property type="project" value="UniProtKB-KW"/>
</dbReference>
<keyword evidence="6" id="KW-0547">Nucleotide-binding</keyword>
<dbReference type="Proteomes" id="UP000013827">
    <property type="component" value="Unassembled WGS sequence"/>
</dbReference>
<accession>A0A0D3JTH7</accession>
<dbReference type="PANTHER" id="PTHR32057">
    <property type="entry name" value="PROTEIN ADENYLYLTRANSFERASE SELO, MITOCHONDRIAL"/>
    <property type="match status" value="1"/>
</dbReference>
<dbReference type="GO" id="GO:0005739">
    <property type="term" value="C:mitochondrion"/>
    <property type="evidence" value="ECO:0007669"/>
    <property type="project" value="TreeGrafter"/>
</dbReference>
<dbReference type="GO" id="GO:0005524">
    <property type="term" value="F:ATP binding"/>
    <property type="evidence" value="ECO:0007669"/>
    <property type="project" value="UniProtKB-KW"/>
</dbReference>
<dbReference type="InterPro" id="IPR003846">
    <property type="entry name" value="SelO"/>
</dbReference>
<evidence type="ECO:0000256" key="9">
    <source>
        <dbReference type="ARBA" id="ARBA00031547"/>
    </source>
</evidence>
<dbReference type="PANTHER" id="PTHR32057:SF14">
    <property type="entry name" value="PROTEIN ADENYLYLTRANSFERASE SELO, MITOCHONDRIAL"/>
    <property type="match status" value="1"/>
</dbReference>
<comment type="similarity">
    <text evidence="2">Belongs to the SELO family.</text>
</comment>
<organism evidence="10 11">
    <name type="scientific">Emiliania huxleyi (strain CCMP1516)</name>
    <dbReference type="NCBI Taxonomy" id="280463"/>
    <lineage>
        <taxon>Eukaryota</taxon>
        <taxon>Haptista</taxon>
        <taxon>Haptophyta</taxon>
        <taxon>Prymnesiophyceae</taxon>
        <taxon>Isochrysidales</taxon>
        <taxon>Noelaerhabdaceae</taxon>
        <taxon>Emiliania</taxon>
    </lineage>
</organism>
<dbReference type="RefSeq" id="XP_005779241.1">
    <property type="nucleotide sequence ID" value="XM_005779184.1"/>
</dbReference>
<dbReference type="Pfam" id="PF02696">
    <property type="entry name" value="SelO"/>
    <property type="match status" value="1"/>
</dbReference>
<comment type="cofactor">
    <cofactor evidence="1">
        <name>Mg(2+)</name>
        <dbReference type="ChEBI" id="CHEBI:18420"/>
    </cofactor>
</comment>
<evidence type="ECO:0000256" key="2">
    <source>
        <dbReference type="ARBA" id="ARBA00009747"/>
    </source>
</evidence>
<evidence type="ECO:0000256" key="1">
    <source>
        <dbReference type="ARBA" id="ARBA00001946"/>
    </source>
</evidence>
<evidence type="ECO:0000313" key="11">
    <source>
        <dbReference type="Proteomes" id="UP000013827"/>
    </source>
</evidence>
<evidence type="ECO:0000256" key="5">
    <source>
        <dbReference type="ARBA" id="ARBA00022723"/>
    </source>
</evidence>
<dbReference type="PaxDb" id="2903-EOD26812"/>
<evidence type="ECO:0000256" key="6">
    <source>
        <dbReference type="ARBA" id="ARBA00022741"/>
    </source>
</evidence>
<sequence length="489" mass="53088">MLSNKFEATSDRFGCVRHGNELPTIATFLLAVAALRKPGHRMCRLGGRMAASGAAVASGTLPDMLRRMDSSAKRELMADPQNEALYPNQESRESFGHYVECQPDPLPQPYLVAASASMCGELGLSAEEAKEDGFVRLFSGDLRDATLRAIATPYAVSVFGSPIWAPDPFGRGNGYGDGRAVSLGEVECGGGSRWELQLKGAGTTPFSRGGDGRAVLRSSVRERALSLVASSTQRVRRMWYKEGDRGGRDHPPDTLVTERCAITCRAAPSFLRVGHLELHSRRASRPADRGGEHDPEPTAAEARRMLLQLFDAAVRREFAAEVDGAAPLPQRVVGVVRAFAARQAALTAGWLRVGYVQGNMNSDNMLLSGRTMDYGPFGFVEQYEPLWSPFTSDAERKFGFERQPVAAQVNVMTLARALLPLLSQGDDGNGGMRLDEAAVSQLQAVVEDEYPQLLRAELGAMHAAKLGLATWDQASRRRAARSRALVTRP</sequence>
<keyword evidence="8" id="KW-0460">Magnesium</keyword>
<keyword evidence="5" id="KW-0479">Metal-binding</keyword>
<dbReference type="HOGENOM" id="CLU_558288_0_0_1"/>
<evidence type="ECO:0000313" key="10">
    <source>
        <dbReference type="EnsemblProtists" id="EOD26812"/>
    </source>
</evidence>
<dbReference type="eggNOG" id="KOG2542">
    <property type="taxonomic scope" value="Eukaryota"/>
</dbReference>
<dbReference type="AlphaFoldDB" id="A0A0D3JTH7"/>
<keyword evidence="11" id="KW-1185">Reference proteome</keyword>
<dbReference type="KEGG" id="ehx:EMIHUDRAFT_457301"/>
<name>A0A0D3JTH7_EMIH1</name>
<dbReference type="GeneID" id="17272358"/>
<keyword evidence="3" id="KW-0808">Transferase</keyword>
<evidence type="ECO:0000256" key="3">
    <source>
        <dbReference type="ARBA" id="ARBA00022679"/>
    </source>
</evidence>
<keyword evidence="4" id="KW-0548">Nucleotidyltransferase</keyword>
<reference evidence="10" key="2">
    <citation type="submission" date="2024-10" db="UniProtKB">
        <authorList>
            <consortium name="EnsemblProtists"/>
        </authorList>
    </citation>
    <scope>IDENTIFICATION</scope>
</reference>
<keyword evidence="7" id="KW-0067">ATP-binding</keyword>
<reference evidence="11" key="1">
    <citation type="journal article" date="2013" name="Nature">
        <title>Pan genome of the phytoplankton Emiliania underpins its global distribution.</title>
        <authorList>
            <person name="Read B.A."/>
            <person name="Kegel J."/>
            <person name="Klute M.J."/>
            <person name="Kuo A."/>
            <person name="Lefebvre S.C."/>
            <person name="Maumus F."/>
            <person name="Mayer C."/>
            <person name="Miller J."/>
            <person name="Monier A."/>
            <person name="Salamov A."/>
            <person name="Young J."/>
            <person name="Aguilar M."/>
            <person name="Claverie J.M."/>
            <person name="Frickenhaus S."/>
            <person name="Gonzalez K."/>
            <person name="Herman E.K."/>
            <person name="Lin Y.C."/>
            <person name="Napier J."/>
            <person name="Ogata H."/>
            <person name="Sarno A.F."/>
            <person name="Shmutz J."/>
            <person name="Schroeder D."/>
            <person name="de Vargas C."/>
            <person name="Verret F."/>
            <person name="von Dassow P."/>
            <person name="Valentin K."/>
            <person name="Van de Peer Y."/>
            <person name="Wheeler G."/>
            <person name="Dacks J.B."/>
            <person name="Delwiche C.F."/>
            <person name="Dyhrman S.T."/>
            <person name="Glockner G."/>
            <person name="John U."/>
            <person name="Richards T."/>
            <person name="Worden A.Z."/>
            <person name="Zhang X."/>
            <person name="Grigoriev I.V."/>
            <person name="Allen A.E."/>
            <person name="Bidle K."/>
            <person name="Borodovsky M."/>
            <person name="Bowler C."/>
            <person name="Brownlee C."/>
            <person name="Cock J.M."/>
            <person name="Elias M."/>
            <person name="Gladyshev V.N."/>
            <person name="Groth M."/>
            <person name="Guda C."/>
            <person name="Hadaegh A."/>
            <person name="Iglesias-Rodriguez M.D."/>
            <person name="Jenkins J."/>
            <person name="Jones B.M."/>
            <person name="Lawson T."/>
            <person name="Leese F."/>
            <person name="Lindquist E."/>
            <person name="Lobanov A."/>
            <person name="Lomsadze A."/>
            <person name="Malik S.B."/>
            <person name="Marsh M.E."/>
            <person name="Mackinder L."/>
            <person name="Mock T."/>
            <person name="Mueller-Roeber B."/>
            <person name="Pagarete A."/>
            <person name="Parker M."/>
            <person name="Probert I."/>
            <person name="Quesneville H."/>
            <person name="Raines C."/>
            <person name="Rensing S.A."/>
            <person name="Riano-Pachon D.M."/>
            <person name="Richier S."/>
            <person name="Rokitta S."/>
            <person name="Shiraiwa Y."/>
            <person name="Soanes D.M."/>
            <person name="van der Giezen M."/>
            <person name="Wahlund T.M."/>
            <person name="Williams B."/>
            <person name="Wilson W."/>
            <person name="Wolfe G."/>
            <person name="Wurch L.L."/>
        </authorList>
    </citation>
    <scope>NUCLEOTIDE SEQUENCE</scope>
</reference>
<dbReference type="EnsemblProtists" id="EOD26812">
    <property type="protein sequence ID" value="EOD26812"/>
    <property type="gene ID" value="EMIHUDRAFT_457301"/>
</dbReference>
<dbReference type="GO" id="GO:0070733">
    <property type="term" value="F:AMPylase activity"/>
    <property type="evidence" value="ECO:0007669"/>
    <property type="project" value="TreeGrafter"/>
</dbReference>
<protein>
    <recommendedName>
        <fullName evidence="9">Selenoprotein O</fullName>
    </recommendedName>
</protein>